<evidence type="ECO:0000259" key="5">
    <source>
        <dbReference type="PROSITE" id="PS51118"/>
    </source>
</evidence>
<feature type="compositionally biased region" description="Polar residues" evidence="4">
    <location>
        <begin position="19"/>
        <end position="30"/>
    </location>
</feature>
<dbReference type="AlphaFoldDB" id="A0A2Z5GA60"/>
<feature type="domain" description="HTH hxlR-type" evidence="5">
    <location>
        <begin position="1"/>
        <end position="85"/>
    </location>
</feature>
<dbReference type="PROSITE" id="PS51118">
    <property type="entry name" value="HTH_HXLR"/>
    <property type="match status" value="1"/>
</dbReference>
<gene>
    <name evidence="6" type="ORF">ACPOL_6221</name>
</gene>
<keyword evidence="2" id="KW-0238">DNA-binding</keyword>
<dbReference type="InterPro" id="IPR002577">
    <property type="entry name" value="HTH_HxlR"/>
</dbReference>
<accession>A0A2Z5GA60</accession>
<dbReference type="EMBL" id="CP030840">
    <property type="protein sequence ID" value="AXC15465.1"/>
    <property type="molecule type" value="Genomic_DNA"/>
</dbReference>
<keyword evidence="7" id="KW-1185">Reference proteome</keyword>
<evidence type="ECO:0000256" key="2">
    <source>
        <dbReference type="ARBA" id="ARBA00023125"/>
    </source>
</evidence>
<evidence type="ECO:0000256" key="4">
    <source>
        <dbReference type="SAM" id="MobiDB-lite"/>
    </source>
</evidence>
<dbReference type="PANTHER" id="PTHR33204">
    <property type="entry name" value="TRANSCRIPTIONAL REGULATOR, MARR FAMILY"/>
    <property type="match status" value="1"/>
</dbReference>
<sequence>MHHLFAGEARHSELRRSVESSAGPVSQKMLTQELRTLERDGLLFRSVTPGKVPNVRYGLTNIGLELRPILESMVRWGYDYELNRTCSVTQPTCLLGDEMLKASRE</sequence>
<dbReference type="SUPFAM" id="SSF46785">
    <property type="entry name" value="Winged helix' DNA-binding domain"/>
    <property type="match status" value="1"/>
</dbReference>
<dbReference type="PANTHER" id="PTHR33204:SF29">
    <property type="entry name" value="TRANSCRIPTIONAL REGULATOR"/>
    <property type="match status" value="1"/>
</dbReference>
<dbReference type="Gene3D" id="1.10.10.10">
    <property type="entry name" value="Winged helix-like DNA-binding domain superfamily/Winged helix DNA-binding domain"/>
    <property type="match status" value="1"/>
</dbReference>
<evidence type="ECO:0000256" key="3">
    <source>
        <dbReference type="ARBA" id="ARBA00023163"/>
    </source>
</evidence>
<dbReference type="KEGG" id="abas:ACPOL_6221"/>
<dbReference type="InterPro" id="IPR036390">
    <property type="entry name" value="WH_DNA-bd_sf"/>
</dbReference>
<keyword evidence="1" id="KW-0805">Transcription regulation</keyword>
<feature type="compositionally biased region" description="Basic and acidic residues" evidence="4">
    <location>
        <begin position="8"/>
        <end position="18"/>
    </location>
</feature>
<evidence type="ECO:0000313" key="6">
    <source>
        <dbReference type="EMBL" id="AXC15465.1"/>
    </source>
</evidence>
<dbReference type="Pfam" id="PF01638">
    <property type="entry name" value="HxlR"/>
    <property type="match status" value="1"/>
</dbReference>
<evidence type="ECO:0000313" key="7">
    <source>
        <dbReference type="Proteomes" id="UP000253606"/>
    </source>
</evidence>
<proteinExistence type="predicted"/>
<dbReference type="InterPro" id="IPR036388">
    <property type="entry name" value="WH-like_DNA-bd_sf"/>
</dbReference>
<reference evidence="6 7" key="1">
    <citation type="journal article" date="2018" name="Front. Microbiol.">
        <title>Hydrolytic Capabilities as a Key to Environmental Success: Chitinolytic and Cellulolytic Acidobacteria From Acidic Sub-arctic Soils and Boreal Peatlands.</title>
        <authorList>
            <person name="Belova S.E."/>
            <person name="Ravin N.V."/>
            <person name="Pankratov T.A."/>
            <person name="Rakitin A.L."/>
            <person name="Ivanova A.A."/>
            <person name="Beletsky A.V."/>
            <person name="Mardanov A.V."/>
            <person name="Sinninghe Damste J.S."/>
            <person name="Dedysh S.N."/>
        </authorList>
    </citation>
    <scope>NUCLEOTIDE SEQUENCE [LARGE SCALE GENOMIC DNA]</scope>
    <source>
        <strain evidence="6 7">SBC82</strain>
    </source>
</reference>
<feature type="region of interest" description="Disordered" evidence="4">
    <location>
        <begin position="1"/>
        <end position="30"/>
    </location>
</feature>
<keyword evidence="3" id="KW-0804">Transcription</keyword>
<evidence type="ECO:0000256" key="1">
    <source>
        <dbReference type="ARBA" id="ARBA00023015"/>
    </source>
</evidence>
<dbReference type="GO" id="GO:0003677">
    <property type="term" value="F:DNA binding"/>
    <property type="evidence" value="ECO:0007669"/>
    <property type="project" value="UniProtKB-KW"/>
</dbReference>
<protein>
    <submittedName>
        <fullName evidence="6">Transcriptional regulator, HxlR family</fullName>
    </submittedName>
</protein>
<organism evidence="6 7">
    <name type="scientific">Acidisarcina polymorpha</name>
    <dbReference type="NCBI Taxonomy" id="2211140"/>
    <lineage>
        <taxon>Bacteria</taxon>
        <taxon>Pseudomonadati</taxon>
        <taxon>Acidobacteriota</taxon>
        <taxon>Terriglobia</taxon>
        <taxon>Terriglobales</taxon>
        <taxon>Acidobacteriaceae</taxon>
        <taxon>Acidisarcina</taxon>
    </lineage>
</organism>
<dbReference type="Proteomes" id="UP000253606">
    <property type="component" value="Chromosome"/>
</dbReference>
<name>A0A2Z5GA60_9BACT</name>